<sequence length="294" mass="33385">MLKFYLMMSPVLRISAAITFLWALIPASLHAEEQSLPDSGHSLKEETTKIKKHRMKKLEERVTVDETTLKEHCRFVSEIAAVPPAGEVVLTFDDGPEPGQTELILALLKKYQIPATFFMIGQKAEAHPDLVRQVTDTENTLVASHSWSHPNFHDIPVSEQQEEINKGLAIVNKENEYKLFRYPYGNSSCESNQLLKSLEYRIVGWHVDSCDWAFDHHGEVDAKEALSCGVLARNRKDYAEHVLSSIRAHNGGIILMHEIHPNTLKQLDGIIARLLNEGYRFKNLNDPAFQKVLH</sequence>
<protein>
    <submittedName>
        <fullName evidence="5">Polysaccharide deacetylase family protein</fullName>
    </submittedName>
</protein>
<name>A0ABR6YM65_9BURK</name>
<dbReference type="PROSITE" id="PS51677">
    <property type="entry name" value="NODB"/>
    <property type="match status" value="1"/>
</dbReference>
<reference evidence="5 6" key="1">
    <citation type="submission" date="2020-08" db="EMBL/GenBank/DDBJ databases">
        <title>Novel species isolated from subtropical streams in China.</title>
        <authorList>
            <person name="Lu H."/>
        </authorList>
    </citation>
    <scope>NUCLEOTIDE SEQUENCE [LARGE SCALE GENOMIC DNA]</scope>
    <source>
        <strain evidence="5 6">FT31W</strain>
    </source>
</reference>
<evidence type="ECO:0000256" key="3">
    <source>
        <dbReference type="SAM" id="SignalP"/>
    </source>
</evidence>
<dbReference type="Gene3D" id="3.20.20.370">
    <property type="entry name" value="Glycoside hydrolase/deacetylase"/>
    <property type="match status" value="1"/>
</dbReference>
<keyword evidence="6" id="KW-1185">Reference proteome</keyword>
<dbReference type="Pfam" id="PF01522">
    <property type="entry name" value="Polysacc_deac_1"/>
    <property type="match status" value="1"/>
</dbReference>
<evidence type="ECO:0000313" key="5">
    <source>
        <dbReference type="EMBL" id="MBC3884991.1"/>
    </source>
</evidence>
<dbReference type="Proteomes" id="UP000613113">
    <property type="component" value="Unassembled WGS sequence"/>
</dbReference>
<evidence type="ECO:0000259" key="4">
    <source>
        <dbReference type="PROSITE" id="PS51677"/>
    </source>
</evidence>
<dbReference type="InterPro" id="IPR002509">
    <property type="entry name" value="NODB_dom"/>
</dbReference>
<keyword evidence="3" id="KW-0732">Signal</keyword>
<keyword evidence="2" id="KW-0378">Hydrolase</keyword>
<dbReference type="PANTHER" id="PTHR10587:SF133">
    <property type="entry name" value="CHITIN DEACETYLASE 1-RELATED"/>
    <property type="match status" value="1"/>
</dbReference>
<proteinExistence type="predicted"/>
<evidence type="ECO:0000256" key="2">
    <source>
        <dbReference type="ARBA" id="ARBA00022801"/>
    </source>
</evidence>
<evidence type="ECO:0000313" key="6">
    <source>
        <dbReference type="Proteomes" id="UP000613113"/>
    </source>
</evidence>
<feature type="chain" id="PRO_5046033002" evidence="3">
    <location>
        <begin position="32"/>
        <end position="294"/>
    </location>
</feature>
<dbReference type="InterPro" id="IPR050248">
    <property type="entry name" value="Polysacc_deacetylase_ArnD"/>
</dbReference>
<dbReference type="SUPFAM" id="SSF88713">
    <property type="entry name" value="Glycoside hydrolase/deacetylase"/>
    <property type="match status" value="1"/>
</dbReference>
<gene>
    <name evidence="5" type="ORF">H8K27_07620</name>
</gene>
<accession>A0ABR6YM65</accession>
<feature type="signal peptide" evidence="3">
    <location>
        <begin position="1"/>
        <end position="31"/>
    </location>
</feature>
<dbReference type="InterPro" id="IPR011330">
    <property type="entry name" value="Glyco_hydro/deAcase_b/a-brl"/>
</dbReference>
<dbReference type="PANTHER" id="PTHR10587">
    <property type="entry name" value="GLYCOSYL TRANSFERASE-RELATED"/>
    <property type="match status" value="1"/>
</dbReference>
<evidence type="ECO:0000256" key="1">
    <source>
        <dbReference type="ARBA" id="ARBA00022723"/>
    </source>
</evidence>
<dbReference type="EMBL" id="JACOGC010000002">
    <property type="protein sequence ID" value="MBC3884991.1"/>
    <property type="molecule type" value="Genomic_DNA"/>
</dbReference>
<comment type="caution">
    <text evidence="5">The sequence shown here is derived from an EMBL/GenBank/DDBJ whole genome shotgun (WGS) entry which is preliminary data.</text>
</comment>
<organism evidence="5 6">
    <name type="scientific">Undibacterium griseum</name>
    <dbReference type="NCBI Taxonomy" id="2762295"/>
    <lineage>
        <taxon>Bacteria</taxon>
        <taxon>Pseudomonadati</taxon>
        <taxon>Pseudomonadota</taxon>
        <taxon>Betaproteobacteria</taxon>
        <taxon>Burkholderiales</taxon>
        <taxon>Oxalobacteraceae</taxon>
        <taxon>Undibacterium</taxon>
    </lineage>
</organism>
<feature type="domain" description="NodB homology" evidence="4">
    <location>
        <begin position="86"/>
        <end position="282"/>
    </location>
</feature>
<keyword evidence="1" id="KW-0479">Metal-binding</keyword>
<dbReference type="CDD" id="cd10917">
    <property type="entry name" value="CE4_NodB_like_6s_7s"/>
    <property type="match status" value="1"/>
</dbReference>